<reference evidence="3" key="1">
    <citation type="journal article" date="2019" name="Int. J. Syst. Evol. Microbiol.">
        <title>The Global Catalogue of Microorganisms (GCM) 10K type strain sequencing project: providing services to taxonomists for standard genome sequencing and annotation.</title>
        <authorList>
            <consortium name="The Broad Institute Genomics Platform"/>
            <consortium name="The Broad Institute Genome Sequencing Center for Infectious Disease"/>
            <person name="Wu L."/>
            <person name="Ma J."/>
        </authorList>
    </citation>
    <scope>NUCLEOTIDE SEQUENCE [LARGE SCALE GENOMIC DNA]</scope>
    <source>
        <strain evidence="3">CCUG 61948</strain>
    </source>
</reference>
<accession>A0ABW3B2Z2</accession>
<evidence type="ECO:0000256" key="1">
    <source>
        <dbReference type="SAM" id="SignalP"/>
    </source>
</evidence>
<organism evidence="2 3">
    <name type="scientific">Maribacter chungangensis</name>
    <dbReference type="NCBI Taxonomy" id="1069117"/>
    <lineage>
        <taxon>Bacteria</taxon>
        <taxon>Pseudomonadati</taxon>
        <taxon>Bacteroidota</taxon>
        <taxon>Flavobacteriia</taxon>
        <taxon>Flavobacteriales</taxon>
        <taxon>Flavobacteriaceae</taxon>
        <taxon>Maribacter</taxon>
    </lineage>
</organism>
<gene>
    <name evidence="2" type="ORF">ACFQZJ_06705</name>
</gene>
<dbReference type="EMBL" id="JBHTHY010000004">
    <property type="protein sequence ID" value="MFD0797143.1"/>
    <property type="molecule type" value="Genomic_DNA"/>
</dbReference>
<feature type="chain" id="PRO_5045457788" description="LamG domain-containing protein" evidence="1">
    <location>
        <begin position="20"/>
        <end position="288"/>
    </location>
</feature>
<keyword evidence="1" id="KW-0732">Signal</keyword>
<evidence type="ECO:0008006" key="4">
    <source>
        <dbReference type="Google" id="ProtNLM"/>
    </source>
</evidence>
<dbReference type="RefSeq" id="WP_379933273.1">
    <property type="nucleotide sequence ID" value="NZ_JBHTHY010000004.1"/>
</dbReference>
<protein>
    <recommendedName>
        <fullName evidence="4">LamG domain-containing protein</fullName>
    </recommendedName>
</protein>
<dbReference type="PROSITE" id="PS51257">
    <property type="entry name" value="PROKAR_LIPOPROTEIN"/>
    <property type="match status" value="1"/>
</dbReference>
<sequence>MKRLILCFLCIVVFLAACQKDDPLEIRPSTPQLLFKSGFEEGTFISDIQDNYQVIRGTDSETDFTWPIRILGSNFAGIHRIQDDNGPAIDNYLENITGRSGTETTALFQRVNYDIGVTQTPYQINNLKKNPIELYMSYWMKTDDTSLNGPDKWRALWEFKTKNYNSNSGNGFRMISFMATDSEGELYWLFQGDRTPTEPIWQVVNKTVPVIRNEWFKVSYYIKWSTTSDGYASMSINDEVIAEHNGPTTSNSDDMDFIILTQVYGNTHPMHQWVDDIEIWDRIPTGND</sequence>
<dbReference type="Gene3D" id="2.60.120.200">
    <property type="match status" value="1"/>
</dbReference>
<evidence type="ECO:0000313" key="2">
    <source>
        <dbReference type="EMBL" id="MFD0797143.1"/>
    </source>
</evidence>
<comment type="caution">
    <text evidence="2">The sequence shown here is derived from an EMBL/GenBank/DDBJ whole genome shotgun (WGS) entry which is preliminary data.</text>
</comment>
<name>A0ABW3B2Z2_9FLAO</name>
<evidence type="ECO:0000313" key="3">
    <source>
        <dbReference type="Proteomes" id="UP001597012"/>
    </source>
</evidence>
<feature type="signal peptide" evidence="1">
    <location>
        <begin position="1"/>
        <end position="19"/>
    </location>
</feature>
<proteinExistence type="predicted"/>
<dbReference type="Proteomes" id="UP001597012">
    <property type="component" value="Unassembled WGS sequence"/>
</dbReference>
<keyword evidence="3" id="KW-1185">Reference proteome</keyword>